<reference evidence="2 3" key="1">
    <citation type="journal article" date="2017" name="Gigascience">
        <title>Draft genome of the honey bee ectoparasitic mite, Tropilaelaps mercedesae, is shaped by the parasitic life history.</title>
        <authorList>
            <person name="Dong X."/>
            <person name="Armstrong S.D."/>
            <person name="Xia D."/>
            <person name="Makepeace B.L."/>
            <person name="Darby A.C."/>
            <person name="Kadowaki T."/>
        </authorList>
    </citation>
    <scope>NUCLEOTIDE SEQUENCE [LARGE SCALE GENOMIC DNA]</scope>
    <source>
        <strain evidence="2">Wuxi-XJTLU</strain>
    </source>
</reference>
<organism evidence="2 3">
    <name type="scientific">Tropilaelaps mercedesae</name>
    <dbReference type="NCBI Taxonomy" id="418985"/>
    <lineage>
        <taxon>Eukaryota</taxon>
        <taxon>Metazoa</taxon>
        <taxon>Ecdysozoa</taxon>
        <taxon>Arthropoda</taxon>
        <taxon>Chelicerata</taxon>
        <taxon>Arachnida</taxon>
        <taxon>Acari</taxon>
        <taxon>Parasitiformes</taxon>
        <taxon>Mesostigmata</taxon>
        <taxon>Gamasina</taxon>
        <taxon>Dermanyssoidea</taxon>
        <taxon>Laelapidae</taxon>
        <taxon>Tropilaelaps</taxon>
    </lineage>
</organism>
<dbReference type="AlphaFoldDB" id="A0A1V9XPF0"/>
<evidence type="ECO:0000313" key="2">
    <source>
        <dbReference type="EMBL" id="OQR75356.1"/>
    </source>
</evidence>
<feature type="region of interest" description="Disordered" evidence="1">
    <location>
        <begin position="61"/>
        <end position="91"/>
    </location>
</feature>
<feature type="compositionally biased region" description="Low complexity" evidence="1">
    <location>
        <begin position="70"/>
        <end position="83"/>
    </location>
</feature>
<dbReference type="Proteomes" id="UP000192247">
    <property type="component" value="Unassembled WGS sequence"/>
</dbReference>
<sequence length="246" mass="25495">MSAPLAVPEDLSQNRGRLLRLAETIKTKKKNASHRSVNLKNDPGYSPNIEHLVFATYRNVTSPPRYDKAPPSSGHPGPTTSRPMVTGGPGGGGQCAQCASIQCDPRTCACNNQFAVAPVHRGAVGTESSSPLRVASGGVQPNGLPSDRSLAGLGGAVNGSTCNGRDGCVNGYSNGGSETYKHCANSAAPDSEDLNGGHPDGERRRPLTLADQVFLSPLLRNPNSNDPTGILSPPGMFKDSDPATAI</sequence>
<protein>
    <submittedName>
        <fullName evidence="2">Uncharacterized protein</fullName>
    </submittedName>
</protein>
<comment type="caution">
    <text evidence="2">The sequence shown here is derived from an EMBL/GenBank/DDBJ whole genome shotgun (WGS) entry which is preliminary data.</text>
</comment>
<feature type="non-terminal residue" evidence="2">
    <location>
        <position position="246"/>
    </location>
</feature>
<feature type="region of interest" description="Disordered" evidence="1">
    <location>
        <begin position="183"/>
        <end position="246"/>
    </location>
</feature>
<proteinExistence type="predicted"/>
<dbReference type="InParanoid" id="A0A1V9XPF0"/>
<gene>
    <name evidence="2" type="ORF">BIW11_08476</name>
</gene>
<name>A0A1V9XPF0_9ACAR</name>
<accession>A0A1V9XPF0</accession>
<keyword evidence="3" id="KW-1185">Reference proteome</keyword>
<dbReference type="EMBL" id="MNPL01006491">
    <property type="protein sequence ID" value="OQR75356.1"/>
    <property type="molecule type" value="Genomic_DNA"/>
</dbReference>
<evidence type="ECO:0000313" key="3">
    <source>
        <dbReference type="Proteomes" id="UP000192247"/>
    </source>
</evidence>
<evidence type="ECO:0000256" key="1">
    <source>
        <dbReference type="SAM" id="MobiDB-lite"/>
    </source>
</evidence>